<sequence>MQGCGSIHSRGAAGEFQEAGVSAGSIVSFSYAFSAYNAVRYSWGTALGSTLPHLLFEMLQASSNHHFKPTIPCFSVQHGGFSHLSGSQWHFSQTQRF</sequence>
<protein>
    <submittedName>
        <fullName evidence="1">Uncharacterized protein</fullName>
    </submittedName>
</protein>
<evidence type="ECO:0000313" key="1">
    <source>
        <dbReference type="EMBL" id="RWR94261.1"/>
    </source>
</evidence>
<evidence type="ECO:0000313" key="2">
    <source>
        <dbReference type="Proteomes" id="UP000283530"/>
    </source>
</evidence>
<organism evidence="1 2">
    <name type="scientific">Cinnamomum micranthum f. kanehirae</name>
    <dbReference type="NCBI Taxonomy" id="337451"/>
    <lineage>
        <taxon>Eukaryota</taxon>
        <taxon>Viridiplantae</taxon>
        <taxon>Streptophyta</taxon>
        <taxon>Embryophyta</taxon>
        <taxon>Tracheophyta</taxon>
        <taxon>Spermatophyta</taxon>
        <taxon>Magnoliopsida</taxon>
        <taxon>Magnoliidae</taxon>
        <taxon>Laurales</taxon>
        <taxon>Lauraceae</taxon>
        <taxon>Cinnamomum</taxon>
    </lineage>
</organism>
<dbReference type="Proteomes" id="UP000283530">
    <property type="component" value="Unassembled WGS sequence"/>
</dbReference>
<accession>A0A3S3R295</accession>
<keyword evidence="2" id="KW-1185">Reference proteome</keyword>
<gene>
    <name evidence="1" type="ORF">CKAN_02354400</name>
</gene>
<name>A0A3S3R295_9MAGN</name>
<dbReference type="EMBL" id="QPKB01000010">
    <property type="protein sequence ID" value="RWR94261.1"/>
    <property type="molecule type" value="Genomic_DNA"/>
</dbReference>
<proteinExistence type="predicted"/>
<reference evidence="1 2" key="1">
    <citation type="journal article" date="2019" name="Nat. Plants">
        <title>Stout camphor tree genome fills gaps in understanding of flowering plant genome evolution.</title>
        <authorList>
            <person name="Chaw S.M."/>
            <person name="Liu Y.C."/>
            <person name="Wu Y.W."/>
            <person name="Wang H.Y."/>
            <person name="Lin C.I."/>
            <person name="Wu C.S."/>
            <person name="Ke H.M."/>
            <person name="Chang L.Y."/>
            <person name="Hsu C.Y."/>
            <person name="Yang H.T."/>
            <person name="Sudianto E."/>
            <person name="Hsu M.H."/>
            <person name="Wu K.P."/>
            <person name="Wang L.N."/>
            <person name="Leebens-Mack J.H."/>
            <person name="Tsai I.J."/>
        </authorList>
    </citation>
    <scope>NUCLEOTIDE SEQUENCE [LARGE SCALE GENOMIC DNA]</scope>
    <source>
        <strain evidence="2">cv. Chaw 1501</strain>
        <tissue evidence="1">Young leaves</tissue>
    </source>
</reference>
<comment type="caution">
    <text evidence="1">The sequence shown here is derived from an EMBL/GenBank/DDBJ whole genome shotgun (WGS) entry which is preliminary data.</text>
</comment>
<dbReference type="AlphaFoldDB" id="A0A3S3R295"/>